<organism evidence="10 11">
    <name type="scientific">Acrobeloides nanus</name>
    <dbReference type="NCBI Taxonomy" id="290746"/>
    <lineage>
        <taxon>Eukaryota</taxon>
        <taxon>Metazoa</taxon>
        <taxon>Ecdysozoa</taxon>
        <taxon>Nematoda</taxon>
        <taxon>Chromadorea</taxon>
        <taxon>Rhabditida</taxon>
        <taxon>Tylenchina</taxon>
        <taxon>Cephalobomorpha</taxon>
        <taxon>Cephaloboidea</taxon>
        <taxon>Cephalobidae</taxon>
        <taxon>Acrobeloides</taxon>
    </lineage>
</organism>
<dbReference type="SUPFAM" id="SSF52490">
    <property type="entry name" value="Tubulin nucleotide-binding domain-like"/>
    <property type="match status" value="1"/>
</dbReference>
<dbReference type="InterPro" id="IPR008280">
    <property type="entry name" value="Tub_FtsZ_C"/>
</dbReference>
<dbReference type="PANTHER" id="PTHR11588">
    <property type="entry name" value="TUBULIN"/>
    <property type="match status" value="1"/>
</dbReference>
<evidence type="ECO:0000313" key="10">
    <source>
        <dbReference type="Proteomes" id="UP000887540"/>
    </source>
</evidence>
<dbReference type="SUPFAM" id="SSF55307">
    <property type="entry name" value="Tubulin C-terminal domain-like"/>
    <property type="match status" value="1"/>
</dbReference>
<dbReference type="GO" id="GO:0005525">
    <property type="term" value="F:GTP binding"/>
    <property type="evidence" value="ECO:0007669"/>
    <property type="project" value="UniProtKB-UniRule"/>
</dbReference>
<feature type="domain" description="Tubulin/FtsZ GTPase" evidence="9">
    <location>
        <begin position="47"/>
        <end position="255"/>
    </location>
</feature>
<comment type="similarity">
    <text evidence="2 8">Belongs to the tubulin family.</text>
</comment>
<keyword evidence="3" id="KW-0963">Cytoplasm</keyword>
<dbReference type="GO" id="GO:0005874">
    <property type="term" value="C:microtubule"/>
    <property type="evidence" value="ECO:0007669"/>
    <property type="project" value="UniProtKB-KW"/>
</dbReference>
<evidence type="ECO:0000256" key="7">
    <source>
        <dbReference type="ARBA" id="ARBA00023212"/>
    </source>
</evidence>
<evidence type="ECO:0000256" key="6">
    <source>
        <dbReference type="ARBA" id="ARBA00023134"/>
    </source>
</evidence>
<evidence type="ECO:0000256" key="5">
    <source>
        <dbReference type="ARBA" id="ARBA00022741"/>
    </source>
</evidence>
<dbReference type="InterPro" id="IPR018316">
    <property type="entry name" value="Tubulin/FtsZ_2-layer-sand-dom"/>
</dbReference>
<reference evidence="11" key="1">
    <citation type="submission" date="2022-11" db="UniProtKB">
        <authorList>
            <consortium name="WormBaseParasite"/>
        </authorList>
    </citation>
    <scope>IDENTIFICATION</scope>
</reference>
<dbReference type="AlphaFoldDB" id="A0A914BW31"/>
<dbReference type="Pfam" id="PF00091">
    <property type="entry name" value="Tubulin"/>
    <property type="match status" value="1"/>
</dbReference>
<dbReference type="GO" id="GO:0007020">
    <property type="term" value="P:microtubule nucleation"/>
    <property type="evidence" value="ECO:0007669"/>
    <property type="project" value="InterPro"/>
</dbReference>
<evidence type="ECO:0000256" key="1">
    <source>
        <dbReference type="ARBA" id="ARBA00004267"/>
    </source>
</evidence>
<dbReference type="PRINTS" id="PR01164">
    <property type="entry name" value="GAMMATUBULIN"/>
</dbReference>
<comment type="subcellular location">
    <subcellularLocation>
        <location evidence="1">Cytoplasm</location>
        <location evidence="1">Cytoskeleton</location>
        <location evidence="1">Microtubule organizing center</location>
    </subcellularLocation>
</comment>
<dbReference type="Proteomes" id="UP000887540">
    <property type="component" value="Unplaced"/>
</dbReference>
<dbReference type="InterPro" id="IPR036525">
    <property type="entry name" value="Tubulin/FtsZ_GTPase_sf"/>
</dbReference>
<dbReference type="Gene3D" id="3.30.1330.20">
    <property type="entry name" value="Tubulin/FtsZ, C-terminal domain"/>
    <property type="match status" value="1"/>
</dbReference>
<proteinExistence type="inferred from homology"/>
<sequence length="463" mass="52175">MAGQFITIHVGQCGNSIGMEFWKNLCEEHGISKDGSLLQPDSCKDVKDAFFYQADDDRYIPRSVLVDLEPRVINGILSSDYGKLYNQENIFLGPEGSGAGNAWTRGYRSGKEFEEEIFSILDREAENADYLEGFILTHSISGGTGSGLGSFLTEHINEKYPKKLLHTYSVFSEEKDSNVVVAPYNSILTLRHLIEHPDLVSIVDNTALFRLSQDRMRRSAPELGHSLGQSANYELQNKLISKVMTSSCGTFRFPGPTYGTMASIISQLNPFPPLHFIQSAYTPLTSPSSDFIQKTSVQDILQRLVHPSSMMVSTRPDPAKKHCLLSGLAILQGDFTFSDLSNAMDRLERRKAFRYPTWSPLPLEVTSCPRSPNIKHHSRVSGLLLANHTNISTLFERVLENFNMLRKKKAFLFQNDDYFPDILSFMDESKTRVEEICEEYLQATTPDFVPISNFTFESDEKNA</sequence>
<dbReference type="Gene3D" id="3.40.50.1440">
    <property type="entry name" value="Tubulin/FtsZ, GTPase domain"/>
    <property type="match status" value="1"/>
</dbReference>
<protein>
    <recommendedName>
        <fullName evidence="8">Tubulin gamma chain</fullName>
    </recommendedName>
</protein>
<dbReference type="InterPro" id="IPR017975">
    <property type="entry name" value="Tubulin_CS"/>
</dbReference>
<keyword evidence="10" id="KW-1185">Reference proteome</keyword>
<dbReference type="CDD" id="cd02188">
    <property type="entry name" value="gamma_tubulin"/>
    <property type="match status" value="1"/>
</dbReference>
<keyword evidence="7" id="KW-0206">Cytoskeleton</keyword>
<dbReference type="WBParaSite" id="ACRNAN_Path_1129.g4364.t1">
    <property type="protein sequence ID" value="ACRNAN_Path_1129.g4364.t1"/>
    <property type="gene ID" value="ACRNAN_Path_1129.g4364"/>
</dbReference>
<keyword evidence="6 8" id="KW-0342">GTP-binding</keyword>
<keyword evidence="5 8" id="KW-0547">Nucleotide-binding</keyword>
<evidence type="ECO:0000256" key="3">
    <source>
        <dbReference type="ARBA" id="ARBA00022490"/>
    </source>
</evidence>
<dbReference type="InterPro" id="IPR000217">
    <property type="entry name" value="Tubulin"/>
</dbReference>
<dbReference type="PRINTS" id="PR01161">
    <property type="entry name" value="TUBULIN"/>
</dbReference>
<dbReference type="PROSITE" id="PS00227">
    <property type="entry name" value="TUBULIN"/>
    <property type="match status" value="1"/>
</dbReference>
<evidence type="ECO:0000313" key="11">
    <source>
        <dbReference type="WBParaSite" id="ACRNAN_Path_1129.g4364.t1"/>
    </source>
</evidence>
<dbReference type="InterPro" id="IPR003008">
    <property type="entry name" value="Tubulin_FtsZ_GTPase"/>
</dbReference>
<evidence type="ECO:0000256" key="8">
    <source>
        <dbReference type="RuleBase" id="RU000352"/>
    </source>
</evidence>
<accession>A0A914BW31</accession>
<evidence type="ECO:0000256" key="2">
    <source>
        <dbReference type="ARBA" id="ARBA00009636"/>
    </source>
</evidence>
<keyword evidence="4 8" id="KW-0493">Microtubule</keyword>
<comment type="function">
    <text evidence="8">Tubulin is the major constituent of microtubules, protein filaments consisting of alpha- and beta-tubulin heterodimers. Gamma-tubulin is a key component of the gamma-tubulin ring complex (gTuRC) which mediates microtubule nucleation. The gTuRC regulates the minus-end nucleation of alpha-beta tubulin heterodimers that grow into microtubule protafilaments, a critical step in centrosome duplication and spindle formation.</text>
</comment>
<dbReference type="Gene3D" id="1.10.287.600">
    <property type="entry name" value="Helix hairpin bin"/>
    <property type="match status" value="1"/>
</dbReference>
<dbReference type="InterPro" id="IPR023123">
    <property type="entry name" value="Tubulin_C"/>
</dbReference>
<dbReference type="SMART" id="SM00864">
    <property type="entry name" value="Tubulin"/>
    <property type="match status" value="1"/>
</dbReference>
<evidence type="ECO:0000256" key="4">
    <source>
        <dbReference type="ARBA" id="ARBA00022701"/>
    </source>
</evidence>
<evidence type="ECO:0000259" key="9">
    <source>
        <dbReference type="SMART" id="SM00864"/>
    </source>
</evidence>
<dbReference type="GO" id="GO:0000930">
    <property type="term" value="C:gamma-tubulin complex"/>
    <property type="evidence" value="ECO:0007669"/>
    <property type="project" value="InterPro"/>
</dbReference>
<dbReference type="GO" id="GO:0031122">
    <property type="term" value="P:cytoplasmic microtubule organization"/>
    <property type="evidence" value="ECO:0007669"/>
    <property type="project" value="InterPro"/>
</dbReference>
<dbReference type="Pfam" id="PF03953">
    <property type="entry name" value="Tubulin_C"/>
    <property type="match status" value="1"/>
</dbReference>
<dbReference type="InterPro" id="IPR002454">
    <property type="entry name" value="Gamma_tubulin"/>
</dbReference>
<dbReference type="InterPro" id="IPR037103">
    <property type="entry name" value="Tubulin/FtsZ-like_C"/>
</dbReference>
<name>A0A914BW31_9BILA</name>